<dbReference type="EMBL" id="JQ844209">
    <property type="protein sequence ID" value="AGS52783.1"/>
    <property type="molecule type" value="Genomic_DNA"/>
</dbReference>
<dbReference type="GO" id="GO:0004521">
    <property type="term" value="F:RNA endonuclease activity"/>
    <property type="evidence" value="ECO:0007669"/>
    <property type="project" value="TreeGrafter"/>
</dbReference>
<sequence>MKRCDLYRVYKGSKYDPKEHRVVLVVSRQEVIDNQFPSVVCAPIYSKYDGFITQVEVGVDEGLKHDSAVYCDALVSLPKKILTDYIGSLSADKTEEVNDALRIALAV</sequence>
<dbReference type="GO" id="GO:0006402">
    <property type="term" value="P:mRNA catabolic process"/>
    <property type="evidence" value="ECO:0007669"/>
    <property type="project" value="TreeGrafter"/>
</dbReference>
<dbReference type="PANTHER" id="PTHR33988:SF2">
    <property type="entry name" value="ENDORIBONUCLEASE MAZF"/>
    <property type="match status" value="1"/>
</dbReference>
<proteinExistence type="predicted"/>
<dbReference type="InterPro" id="IPR003477">
    <property type="entry name" value="PemK-like"/>
</dbReference>
<dbReference type="PANTHER" id="PTHR33988">
    <property type="entry name" value="ENDORIBONUCLEASE MAZF-RELATED"/>
    <property type="match status" value="1"/>
</dbReference>
<protein>
    <submittedName>
        <fullName evidence="1">Uncharacterized protein</fullName>
    </submittedName>
</protein>
<dbReference type="GO" id="GO:0003677">
    <property type="term" value="F:DNA binding"/>
    <property type="evidence" value="ECO:0007669"/>
    <property type="project" value="InterPro"/>
</dbReference>
<dbReference type="InterPro" id="IPR011067">
    <property type="entry name" value="Plasmid_toxin/cell-grow_inhib"/>
</dbReference>
<dbReference type="Pfam" id="PF02452">
    <property type="entry name" value="PemK_toxin"/>
    <property type="match status" value="1"/>
</dbReference>
<reference evidence="1" key="1">
    <citation type="submission" date="2012-03" db="EMBL/GenBank/DDBJ databases">
        <title>Functional metagenomics reveals considerable lignocellulase gene clusters in the gut microbiome of a wood-feeding higher termite.</title>
        <authorList>
            <person name="Liu N."/>
        </authorList>
    </citation>
    <scope>NUCLEOTIDE SEQUENCE</scope>
</reference>
<evidence type="ECO:0000313" key="1">
    <source>
        <dbReference type="EMBL" id="AGS52783.1"/>
    </source>
</evidence>
<dbReference type="SUPFAM" id="SSF50118">
    <property type="entry name" value="Cell growth inhibitor/plasmid maintenance toxic component"/>
    <property type="match status" value="1"/>
</dbReference>
<accession>A0A806K0G3</accession>
<dbReference type="Gene3D" id="2.30.30.110">
    <property type="match status" value="1"/>
</dbReference>
<dbReference type="AlphaFoldDB" id="A0A806K0G3"/>
<organism evidence="1">
    <name type="scientific">uncultured bacterium contig00142</name>
    <dbReference type="NCBI Taxonomy" id="1181584"/>
    <lineage>
        <taxon>Bacteria</taxon>
        <taxon>environmental samples</taxon>
    </lineage>
</organism>
<name>A0A806K0G3_9BACT</name>
<dbReference type="GO" id="GO:0016075">
    <property type="term" value="P:rRNA catabolic process"/>
    <property type="evidence" value="ECO:0007669"/>
    <property type="project" value="TreeGrafter"/>
</dbReference>